<dbReference type="InterPro" id="IPR001547">
    <property type="entry name" value="Glyco_hydro_5"/>
</dbReference>
<keyword evidence="4 6" id="KW-0378">Hydrolase</keyword>
<evidence type="ECO:0000256" key="4">
    <source>
        <dbReference type="ARBA" id="ARBA00022801"/>
    </source>
</evidence>
<keyword evidence="7" id="KW-0732">Signal</keyword>
<name>A0AAD6YC10_9AGAR</name>
<dbReference type="GO" id="GO:0009251">
    <property type="term" value="P:glucan catabolic process"/>
    <property type="evidence" value="ECO:0007669"/>
    <property type="project" value="TreeGrafter"/>
</dbReference>
<keyword evidence="10" id="KW-1185">Reference proteome</keyword>
<dbReference type="Proteomes" id="UP001219525">
    <property type="component" value="Unassembled WGS sequence"/>
</dbReference>
<dbReference type="PANTHER" id="PTHR34142:SF5">
    <property type="entry name" value="CBM1 DOMAIN-CONTAINING PROTEIN"/>
    <property type="match status" value="1"/>
</dbReference>
<dbReference type="Gene3D" id="3.20.20.80">
    <property type="entry name" value="Glycosidases"/>
    <property type="match status" value="1"/>
</dbReference>
<keyword evidence="5 6" id="KW-0326">Glycosidase</keyword>
<evidence type="ECO:0000259" key="8">
    <source>
        <dbReference type="Pfam" id="PF00150"/>
    </source>
</evidence>
<gene>
    <name evidence="9" type="ORF">GGX14DRAFT_464375</name>
</gene>
<dbReference type="SUPFAM" id="SSF51445">
    <property type="entry name" value="(Trans)glycosidases"/>
    <property type="match status" value="1"/>
</dbReference>
<dbReference type="Pfam" id="PF00150">
    <property type="entry name" value="Cellulase"/>
    <property type="match status" value="1"/>
</dbReference>
<reference evidence="9" key="1">
    <citation type="submission" date="2023-03" db="EMBL/GenBank/DDBJ databases">
        <title>Massive genome expansion in bonnet fungi (Mycena s.s.) driven by repeated elements and novel gene families across ecological guilds.</title>
        <authorList>
            <consortium name="Lawrence Berkeley National Laboratory"/>
            <person name="Harder C.B."/>
            <person name="Miyauchi S."/>
            <person name="Viragh M."/>
            <person name="Kuo A."/>
            <person name="Thoen E."/>
            <person name="Andreopoulos B."/>
            <person name="Lu D."/>
            <person name="Skrede I."/>
            <person name="Drula E."/>
            <person name="Henrissat B."/>
            <person name="Morin E."/>
            <person name="Kohler A."/>
            <person name="Barry K."/>
            <person name="LaButti K."/>
            <person name="Morin E."/>
            <person name="Salamov A."/>
            <person name="Lipzen A."/>
            <person name="Mereny Z."/>
            <person name="Hegedus B."/>
            <person name="Baldrian P."/>
            <person name="Stursova M."/>
            <person name="Weitz H."/>
            <person name="Taylor A."/>
            <person name="Grigoriev I.V."/>
            <person name="Nagy L.G."/>
            <person name="Martin F."/>
            <person name="Kauserud H."/>
        </authorList>
    </citation>
    <scope>NUCLEOTIDE SEQUENCE</scope>
    <source>
        <strain evidence="9">9144</strain>
    </source>
</reference>
<evidence type="ECO:0000313" key="10">
    <source>
        <dbReference type="Proteomes" id="UP001219525"/>
    </source>
</evidence>
<evidence type="ECO:0000256" key="5">
    <source>
        <dbReference type="ARBA" id="ARBA00023295"/>
    </source>
</evidence>
<dbReference type="InterPro" id="IPR018087">
    <property type="entry name" value="Glyco_hydro_5_CS"/>
</dbReference>
<comment type="catalytic activity">
    <reaction evidence="1">
        <text>Endohydrolysis of (1-&gt;4)-beta-D-glucosidic linkages in cellulose, lichenin and cereal beta-D-glucans.</text>
        <dbReference type="EC" id="3.2.1.4"/>
    </reaction>
</comment>
<sequence>MAYRVLYPLAIIVLSAHRVYGQAVEWGQSWHKGWTGPTTCVTGTTFYSQCLPALAVSGTVATPSVVSTPAATTHSSTTVAAPTHSSTTVAASTHSSTVTSTTTAVGSSTSCAPNSPAPGSGTLKFTGFDFGCNSDGSCTPGAAWPPLTQFFVSYCNSIGNDGAGQMKHFVNDDGYNTFRLPVAWQYLTGYVLGAPVNSTNLAIYDALVQIIGQGGPTNAQFAATWGQIAAFYKDEPKVIFGVMNEPHDVPDINLWAGSVQAAVTAIRNAGATTQIILLPGNNWTSAQTFVSNGSADALKKVVNPDGSITNLIFDVHKYLDFDNSGTNPECVTNNIEDSWAPLAQWLRCNGRQAFNTETGGGYNTASCMEFMCQQIAFQAQNSDVFLGYVGWAAGNFYVGYVLSELPALQGTTWVDTPLVSTCMAPIAGAQKGSTGL</sequence>
<proteinExistence type="inferred from homology"/>
<dbReference type="GO" id="GO:0008810">
    <property type="term" value="F:cellulase activity"/>
    <property type="evidence" value="ECO:0007669"/>
    <property type="project" value="UniProtKB-EC"/>
</dbReference>
<protein>
    <recommendedName>
        <fullName evidence="3">cellulase</fullName>
        <ecNumber evidence="3">3.2.1.4</ecNumber>
    </recommendedName>
</protein>
<evidence type="ECO:0000256" key="6">
    <source>
        <dbReference type="RuleBase" id="RU361153"/>
    </source>
</evidence>
<organism evidence="9 10">
    <name type="scientific">Mycena pura</name>
    <dbReference type="NCBI Taxonomy" id="153505"/>
    <lineage>
        <taxon>Eukaryota</taxon>
        <taxon>Fungi</taxon>
        <taxon>Dikarya</taxon>
        <taxon>Basidiomycota</taxon>
        <taxon>Agaricomycotina</taxon>
        <taxon>Agaricomycetes</taxon>
        <taxon>Agaricomycetidae</taxon>
        <taxon>Agaricales</taxon>
        <taxon>Marasmiineae</taxon>
        <taxon>Mycenaceae</taxon>
        <taxon>Mycena</taxon>
    </lineage>
</organism>
<evidence type="ECO:0000313" key="9">
    <source>
        <dbReference type="EMBL" id="KAJ7201603.1"/>
    </source>
</evidence>
<feature type="domain" description="Glycoside hydrolase family 5" evidence="8">
    <location>
        <begin position="213"/>
        <end position="393"/>
    </location>
</feature>
<dbReference type="EMBL" id="JARJCW010000058">
    <property type="protein sequence ID" value="KAJ7201603.1"/>
    <property type="molecule type" value="Genomic_DNA"/>
</dbReference>
<evidence type="ECO:0000256" key="3">
    <source>
        <dbReference type="ARBA" id="ARBA00012601"/>
    </source>
</evidence>
<comment type="caution">
    <text evidence="9">The sequence shown here is derived from an EMBL/GenBank/DDBJ whole genome shotgun (WGS) entry which is preliminary data.</text>
</comment>
<accession>A0AAD6YC10</accession>
<comment type="similarity">
    <text evidence="2 6">Belongs to the glycosyl hydrolase 5 (cellulase A) family.</text>
</comment>
<feature type="signal peptide" evidence="7">
    <location>
        <begin position="1"/>
        <end position="21"/>
    </location>
</feature>
<dbReference type="AlphaFoldDB" id="A0AAD6YC10"/>
<dbReference type="PANTHER" id="PTHR34142">
    <property type="entry name" value="ENDO-BETA-1,4-GLUCANASE A"/>
    <property type="match status" value="1"/>
</dbReference>
<dbReference type="EC" id="3.2.1.4" evidence="3"/>
<feature type="chain" id="PRO_5041973553" description="cellulase" evidence="7">
    <location>
        <begin position="22"/>
        <end position="436"/>
    </location>
</feature>
<evidence type="ECO:0000256" key="2">
    <source>
        <dbReference type="ARBA" id="ARBA00005641"/>
    </source>
</evidence>
<evidence type="ECO:0000256" key="1">
    <source>
        <dbReference type="ARBA" id="ARBA00000966"/>
    </source>
</evidence>
<evidence type="ECO:0000256" key="7">
    <source>
        <dbReference type="SAM" id="SignalP"/>
    </source>
</evidence>
<dbReference type="InterPro" id="IPR017853">
    <property type="entry name" value="GH"/>
</dbReference>
<dbReference type="PROSITE" id="PS00659">
    <property type="entry name" value="GLYCOSYL_HYDROL_F5"/>
    <property type="match status" value="1"/>
</dbReference>